<evidence type="ECO:0000313" key="4">
    <source>
        <dbReference type="EMBL" id="KAG5516773.1"/>
    </source>
</evidence>
<dbReference type="Gene3D" id="1.20.1280.50">
    <property type="match status" value="1"/>
</dbReference>
<dbReference type="CDD" id="cd22160">
    <property type="entry name" value="F-box_AtFBL13-like"/>
    <property type="match status" value="1"/>
</dbReference>
<evidence type="ECO:0000259" key="3">
    <source>
        <dbReference type="Pfam" id="PF08387"/>
    </source>
</evidence>
<dbReference type="InterPro" id="IPR036047">
    <property type="entry name" value="F-box-like_dom_sf"/>
</dbReference>
<protein>
    <recommendedName>
        <fullName evidence="6">F-box domain-containing protein</fullName>
    </recommendedName>
</protein>
<comment type="caution">
    <text evidence="4">The sequence shown here is derived from an EMBL/GenBank/DDBJ whole genome shotgun (WGS) entry which is preliminary data.</text>
</comment>
<gene>
    <name evidence="4" type="ORF">RHGRI_037499</name>
</gene>
<feature type="domain" description="FBD" evidence="3">
    <location>
        <begin position="260"/>
        <end position="301"/>
    </location>
</feature>
<dbReference type="InterPro" id="IPR006566">
    <property type="entry name" value="FBD"/>
</dbReference>
<reference evidence="4 5" key="1">
    <citation type="submission" date="2020-08" db="EMBL/GenBank/DDBJ databases">
        <title>Plant Genome Project.</title>
        <authorList>
            <person name="Zhang R.-G."/>
        </authorList>
    </citation>
    <scope>NUCLEOTIDE SEQUENCE [LARGE SCALE GENOMIC DNA]</scope>
    <source>
        <strain evidence="4">WSP0</strain>
        <tissue evidence="4">Leaf</tissue>
    </source>
</reference>
<dbReference type="PANTHER" id="PTHR31900">
    <property type="entry name" value="F-BOX/RNI SUPERFAMILY PROTEIN-RELATED"/>
    <property type="match status" value="1"/>
</dbReference>
<dbReference type="InterPro" id="IPR053781">
    <property type="entry name" value="F-box_AtFBL13-like"/>
</dbReference>
<proteinExistence type="predicted"/>
<dbReference type="EMBL" id="JACTNZ010000013">
    <property type="protein sequence ID" value="KAG5516773.1"/>
    <property type="molecule type" value="Genomic_DNA"/>
</dbReference>
<organism evidence="4 5">
    <name type="scientific">Rhododendron griersonianum</name>
    <dbReference type="NCBI Taxonomy" id="479676"/>
    <lineage>
        <taxon>Eukaryota</taxon>
        <taxon>Viridiplantae</taxon>
        <taxon>Streptophyta</taxon>
        <taxon>Embryophyta</taxon>
        <taxon>Tracheophyta</taxon>
        <taxon>Spermatophyta</taxon>
        <taxon>Magnoliopsida</taxon>
        <taxon>eudicotyledons</taxon>
        <taxon>Gunneridae</taxon>
        <taxon>Pentapetalae</taxon>
        <taxon>asterids</taxon>
        <taxon>Ericales</taxon>
        <taxon>Ericaceae</taxon>
        <taxon>Ericoideae</taxon>
        <taxon>Rhodoreae</taxon>
        <taxon>Rhododendron</taxon>
    </lineage>
</organism>
<accession>A0AAV6HRY2</accession>
<feature type="domain" description="F-box" evidence="2">
    <location>
        <begin position="18"/>
        <end position="53"/>
    </location>
</feature>
<name>A0AAV6HRY2_9ERIC</name>
<dbReference type="AlphaFoldDB" id="A0AAV6HRY2"/>
<dbReference type="Pfam" id="PF08387">
    <property type="entry name" value="FBD"/>
    <property type="match status" value="1"/>
</dbReference>
<dbReference type="Proteomes" id="UP000823749">
    <property type="component" value="Chromosome 13"/>
</dbReference>
<feature type="region of interest" description="Disordered" evidence="1">
    <location>
        <begin position="545"/>
        <end position="571"/>
    </location>
</feature>
<evidence type="ECO:0000256" key="1">
    <source>
        <dbReference type="SAM" id="MobiDB-lite"/>
    </source>
</evidence>
<evidence type="ECO:0000313" key="5">
    <source>
        <dbReference type="Proteomes" id="UP000823749"/>
    </source>
</evidence>
<evidence type="ECO:0000259" key="2">
    <source>
        <dbReference type="Pfam" id="PF00646"/>
    </source>
</evidence>
<dbReference type="InterPro" id="IPR050232">
    <property type="entry name" value="FBL13/AtMIF1-like"/>
</dbReference>
<dbReference type="Pfam" id="PF00646">
    <property type="entry name" value="F-box"/>
    <property type="match status" value="1"/>
</dbReference>
<dbReference type="SUPFAM" id="SSF81383">
    <property type="entry name" value="F-box domain"/>
    <property type="match status" value="1"/>
</dbReference>
<sequence>MSRERKISNFHTTAVDRISECPDSVLSHILSLLPIKDAVKTEVLSKRWQFLFHFHSSYPMCDDSDEEGTGNFVTFVVKTLFFFLTVPNSRNSGLISDTSRASLRISLSRISGDFWLSRGNCRFMDLSSLVDAVFNCNLVCYGGDRALENEWIQHTVGELLANLAHVKNLALGTLVIEVLAIMEAKGLSSPLLKCKCLTLHTHINKRVLLGIGSTLKGMPNLETLAMTLSLSSAELFDVELEELCSSNEEQYWTAQKWTYKCLTLHLKNVKIAGSWWCCDSNFLAFIQLLLRNARVLQKMAINNPNDYRLEDYFQAAQKLLRFPRSSPDAEVVFCYTLFADKTGTTVSVQFLTLLEDLGRVRDYAWGVGGLGHLYRQLGQASRRNCKQLSGYTSLLEGPSLHGGPTTGSTLVVALGDYHGDHLPLPWDVDDLRPSQVIFDPYTDRRQVVADVVFYTGCIRAMAVLEPYLPDRVLRQFNMVQLVPGPPVSLHPVEVPYTESAEERNAAALAILDNVLGGTRATTSTCPYELRQALVEVQRTLRGPEAAEVSIAGPSSDRYSSGYTRCRRRDRT</sequence>
<dbReference type="PANTHER" id="PTHR31900:SF30">
    <property type="entry name" value="SUPERFAMILY PROTEIN, PUTATIVE-RELATED"/>
    <property type="match status" value="1"/>
</dbReference>
<dbReference type="InterPro" id="IPR001810">
    <property type="entry name" value="F-box_dom"/>
</dbReference>
<evidence type="ECO:0008006" key="6">
    <source>
        <dbReference type="Google" id="ProtNLM"/>
    </source>
</evidence>
<keyword evidence="5" id="KW-1185">Reference proteome</keyword>